<name>A0ABP6JFW5_STRTU</name>
<dbReference type="EMBL" id="BAAAXZ010000113">
    <property type="protein sequence ID" value="GAA2931981.1"/>
    <property type="molecule type" value="Genomic_DNA"/>
</dbReference>
<evidence type="ECO:0000313" key="4">
    <source>
        <dbReference type="Proteomes" id="UP001501102"/>
    </source>
</evidence>
<gene>
    <name evidence="3" type="ORF">GCM10020221_29710</name>
</gene>
<comment type="caution">
    <text evidence="3">The sequence shown here is derived from an EMBL/GenBank/DDBJ whole genome shotgun (WGS) entry which is preliminary data.</text>
</comment>
<reference evidence="4" key="1">
    <citation type="journal article" date="2019" name="Int. J. Syst. Evol. Microbiol.">
        <title>The Global Catalogue of Microorganisms (GCM) 10K type strain sequencing project: providing services to taxonomists for standard genome sequencing and annotation.</title>
        <authorList>
            <consortium name="The Broad Institute Genomics Platform"/>
            <consortium name="The Broad Institute Genome Sequencing Center for Infectious Disease"/>
            <person name="Wu L."/>
            <person name="Ma J."/>
        </authorList>
    </citation>
    <scope>NUCLEOTIDE SEQUENCE [LARGE SCALE GENOMIC DNA]</scope>
    <source>
        <strain evidence="4">JCM 4087</strain>
    </source>
</reference>
<feature type="compositionally biased region" description="Low complexity" evidence="1">
    <location>
        <begin position="50"/>
        <end position="72"/>
    </location>
</feature>
<evidence type="ECO:0000256" key="1">
    <source>
        <dbReference type="SAM" id="MobiDB-lite"/>
    </source>
</evidence>
<protein>
    <submittedName>
        <fullName evidence="3">Uncharacterized protein</fullName>
    </submittedName>
</protein>
<proteinExistence type="predicted"/>
<accession>A0ABP6JFW5</accession>
<organism evidence="3 4">
    <name type="scientific">Streptomyces thioluteus</name>
    <dbReference type="NCBI Taxonomy" id="66431"/>
    <lineage>
        <taxon>Bacteria</taxon>
        <taxon>Bacillati</taxon>
        <taxon>Actinomycetota</taxon>
        <taxon>Actinomycetes</taxon>
        <taxon>Kitasatosporales</taxon>
        <taxon>Streptomycetaceae</taxon>
        <taxon>Streptomyces</taxon>
    </lineage>
</organism>
<keyword evidence="2" id="KW-0812">Transmembrane</keyword>
<keyword evidence="4" id="KW-1185">Reference proteome</keyword>
<keyword evidence="2" id="KW-0472">Membrane</keyword>
<keyword evidence="2" id="KW-1133">Transmembrane helix</keyword>
<sequence>MMQAFQGFFDHFHVGWLTKVVGVLLVTAALGGMLAWLAGPSRGLLMVAGRRATSRPSSRSSTSTACSRTSWSPRASSPR</sequence>
<feature type="region of interest" description="Disordered" evidence="1">
    <location>
        <begin position="49"/>
        <end position="79"/>
    </location>
</feature>
<evidence type="ECO:0000313" key="3">
    <source>
        <dbReference type="EMBL" id="GAA2931981.1"/>
    </source>
</evidence>
<feature type="transmembrane region" description="Helical" evidence="2">
    <location>
        <begin position="20"/>
        <end position="38"/>
    </location>
</feature>
<evidence type="ECO:0000256" key="2">
    <source>
        <dbReference type="SAM" id="Phobius"/>
    </source>
</evidence>
<dbReference type="Proteomes" id="UP001501102">
    <property type="component" value="Unassembled WGS sequence"/>
</dbReference>